<dbReference type="CDD" id="cd02440">
    <property type="entry name" value="AdoMet_MTases"/>
    <property type="match status" value="1"/>
</dbReference>
<accession>A0A846W0J5</accession>
<dbReference type="InterPro" id="IPR029063">
    <property type="entry name" value="SAM-dependent_MTases_sf"/>
</dbReference>
<evidence type="ECO:0000313" key="2">
    <source>
        <dbReference type="EMBL" id="NKX86631.1"/>
    </source>
</evidence>
<gene>
    <name evidence="2" type="ORF">HGA10_04790</name>
</gene>
<keyword evidence="3" id="KW-1185">Reference proteome</keyword>
<name>A0A846W0J5_9NOCA</name>
<dbReference type="SUPFAM" id="SSF53335">
    <property type="entry name" value="S-adenosyl-L-methionine-dependent methyltransferases"/>
    <property type="match status" value="1"/>
</dbReference>
<dbReference type="GO" id="GO:0032259">
    <property type="term" value="P:methylation"/>
    <property type="evidence" value="ECO:0007669"/>
    <property type="project" value="UniProtKB-KW"/>
</dbReference>
<reference evidence="2 3" key="1">
    <citation type="submission" date="2020-04" db="EMBL/GenBank/DDBJ databases">
        <title>MicrobeNet Type strains.</title>
        <authorList>
            <person name="Nicholson A.C."/>
        </authorList>
    </citation>
    <scope>NUCLEOTIDE SEQUENCE [LARGE SCALE GENOMIC DNA]</scope>
    <source>
        <strain evidence="2 3">DSM 44960</strain>
    </source>
</reference>
<keyword evidence="2" id="KW-0808">Transferase</keyword>
<dbReference type="InterPro" id="IPR041698">
    <property type="entry name" value="Methyltransf_25"/>
</dbReference>
<dbReference type="AlphaFoldDB" id="A0A846W0J5"/>
<dbReference type="EMBL" id="JAAXOM010000001">
    <property type="protein sequence ID" value="NKX86631.1"/>
    <property type="molecule type" value="Genomic_DNA"/>
</dbReference>
<dbReference type="GO" id="GO:0008168">
    <property type="term" value="F:methyltransferase activity"/>
    <property type="evidence" value="ECO:0007669"/>
    <property type="project" value="UniProtKB-KW"/>
</dbReference>
<dbReference type="Gene3D" id="3.40.50.150">
    <property type="entry name" value="Vaccinia Virus protein VP39"/>
    <property type="match status" value="1"/>
</dbReference>
<dbReference type="Proteomes" id="UP000572007">
    <property type="component" value="Unassembled WGS sequence"/>
</dbReference>
<organism evidence="2 3">
    <name type="scientific">Nocardia coubleae</name>
    <dbReference type="NCBI Taxonomy" id="356147"/>
    <lineage>
        <taxon>Bacteria</taxon>
        <taxon>Bacillati</taxon>
        <taxon>Actinomycetota</taxon>
        <taxon>Actinomycetes</taxon>
        <taxon>Mycobacteriales</taxon>
        <taxon>Nocardiaceae</taxon>
        <taxon>Nocardia</taxon>
    </lineage>
</organism>
<keyword evidence="2" id="KW-0489">Methyltransferase</keyword>
<evidence type="ECO:0000259" key="1">
    <source>
        <dbReference type="Pfam" id="PF13649"/>
    </source>
</evidence>
<feature type="domain" description="Methyltransferase" evidence="1">
    <location>
        <begin position="52"/>
        <end position="138"/>
    </location>
</feature>
<comment type="caution">
    <text evidence="2">The sequence shown here is derived from an EMBL/GenBank/DDBJ whole genome shotgun (WGS) entry which is preliminary data.</text>
</comment>
<evidence type="ECO:0000313" key="3">
    <source>
        <dbReference type="Proteomes" id="UP000572007"/>
    </source>
</evidence>
<proteinExistence type="predicted"/>
<dbReference type="RefSeq" id="WP_067639030.1">
    <property type="nucleotide sequence ID" value="NZ_JAAXOM010000001.1"/>
</dbReference>
<protein>
    <submittedName>
        <fullName evidence="2">Class I SAM-dependent methyltransferase</fullName>
    </submittedName>
</protein>
<sequence>MCTERSQKEVTAFYLAALSSNAATAERLSAPVSDRFAGFLNALDPHTPRTALDLGYGMGTYTVALARAGFDVVAVDQVPTEIMRTRLIGPDDWADRIELVQQRIENYPVRQRFGVVIAKDVLHYLRQDQVREILTRCVQRAPVGTGHFLEVFTDITRTDRQGRRVMIESEAAYTADTFRTTIEGLYHGWSCHMSLTGHCERNTDSPGNYFEANKFTVRAYRTTNNRVR</sequence>
<dbReference type="Pfam" id="PF13649">
    <property type="entry name" value="Methyltransf_25"/>
    <property type="match status" value="1"/>
</dbReference>